<dbReference type="Proteomes" id="UP000051870">
    <property type="component" value="Unassembled WGS sequence"/>
</dbReference>
<name>A0A0P1IFD3_9RHOB</name>
<dbReference type="Gene3D" id="3.90.226.10">
    <property type="entry name" value="2-enoyl-CoA Hydratase, Chain A, domain 1"/>
    <property type="match status" value="1"/>
</dbReference>
<dbReference type="STRING" id="1715693.PH7735_00797"/>
<feature type="domain" description="Lysozyme inhibitor LprI-like N-terminal" evidence="2">
    <location>
        <begin position="259"/>
        <end position="348"/>
    </location>
</feature>
<keyword evidence="4" id="KW-1185">Reference proteome</keyword>
<keyword evidence="1" id="KW-0812">Transmembrane</keyword>
<evidence type="ECO:0000313" key="4">
    <source>
        <dbReference type="Proteomes" id="UP000051870"/>
    </source>
</evidence>
<dbReference type="InterPro" id="IPR029045">
    <property type="entry name" value="ClpP/crotonase-like_dom_sf"/>
</dbReference>
<dbReference type="Pfam" id="PF07007">
    <property type="entry name" value="LprI"/>
    <property type="match status" value="1"/>
</dbReference>
<evidence type="ECO:0000259" key="2">
    <source>
        <dbReference type="Pfam" id="PF07007"/>
    </source>
</evidence>
<keyword evidence="1" id="KW-0472">Membrane</keyword>
<evidence type="ECO:0000313" key="3">
    <source>
        <dbReference type="EMBL" id="CUJ87652.1"/>
    </source>
</evidence>
<dbReference type="Gene3D" id="1.20.1270.180">
    <property type="match status" value="1"/>
</dbReference>
<dbReference type="SUPFAM" id="SSF52096">
    <property type="entry name" value="ClpP/crotonase"/>
    <property type="match status" value="1"/>
</dbReference>
<dbReference type="AlphaFoldDB" id="A0A0P1IFD3"/>
<organism evidence="3 4">
    <name type="scientific">Shimia thalassica</name>
    <dbReference type="NCBI Taxonomy" id="1715693"/>
    <lineage>
        <taxon>Bacteria</taxon>
        <taxon>Pseudomonadati</taxon>
        <taxon>Pseudomonadota</taxon>
        <taxon>Alphaproteobacteria</taxon>
        <taxon>Rhodobacterales</taxon>
        <taxon>Roseobacteraceae</taxon>
    </lineage>
</organism>
<evidence type="ECO:0000256" key="1">
    <source>
        <dbReference type="SAM" id="Phobius"/>
    </source>
</evidence>
<sequence>MKSPRIADLWGKFGDRQRGEGPQKKVKLNFMFSFPNLLQTIFRHLALFTFCLSLFAIPALSMTFTVEPSLVDGGSTVVVGRGAIETGDAARFEAAISAVPPDFRILRVTSPGGSVPAAMELATGIKEKSFSIIAHQECASSCAMILFPAGEYSILTQGSMLGIHSCSASGVRHELCNETIAKFAVLNGFPYGTLELFSDLYGPGEIKWMTAISARCFGFYRGFDDPKPIQGGRKACVDGVIATMGSDVRPRPLGPSFNCANAETKVERLFCMDKDLMQSDSILGLVYDAAMAEKNTSERAALRSNQRQWIAARGANCEQLFSSSMDFMSTRDAALCLYRYNENRIYELIGNPF</sequence>
<protein>
    <recommendedName>
        <fullName evidence="2">Lysozyme inhibitor LprI-like N-terminal domain-containing protein</fullName>
    </recommendedName>
</protein>
<accession>A0A0P1IFD3</accession>
<dbReference type="InterPro" id="IPR009739">
    <property type="entry name" value="LprI-like_N"/>
</dbReference>
<feature type="transmembrane region" description="Helical" evidence="1">
    <location>
        <begin position="41"/>
        <end position="60"/>
    </location>
</feature>
<gene>
    <name evidence="3" type="ORF">PH7735_00797</name>
</gene>
<dbReference type="RefSeq" id="WP_058309990.1">
    <property type="nucleotide sequence ID" value="NZ_CYTW01000001.1"/>
</dbReference>
<proteinExistence type="predicted"/>
<dbReference type="EMBL" id="CYTW01000001">
    <property type="protein sequence ID" value="CUJ87652.1"/>
    <property type="molecule type" value="Genomic_DNA"/>
</dbReference>
<dbReference type="GeneID" id="83879873"/>
<reference evidence="4" key="1">
    <citation type="submission" date="2015-09" db="EMBL/GenBank/DDBJ databases">
        <authorList>
            <person name="Rodrigo-Torres Lidia"/>
            <person name="Arahal R.David."/>
        </authorList>
    </citation>
    <scope>NUCLEOTIDE SEQUENCE [LARGE SCALE GENOMIC DNA]</scope>
    <source>
        <strain evidence="4">CECT 7735</strain>
    </source>
</reference>
<keyword evidence="1" id="KW-1133">Transmembrane helix</keyword>